<name>A0A9X3ZJN3_PASMD</name>
<dbReference type="AlphaFoldDB" id="A0A9X3ZJN3"/>
<evidence type="ECO:0000313" key="3">
    <source>
        <dbReference type="Proteomes" id="UP001145481"/>
    </source>
</evidence>
<proteinExistence type="predicted"/>
<evidence type="ECO:0000313" key="2">
    <source>
        <dbReference type="EMBL" id="MDT3451310.1"/>
    </source>
</evidence>
<protein>
    <submittedName>
        <fullName evidence="1">Uncharacterized protein</fullName>
    </submittedName>
</protein>
<dbReference type="Proteomes" id="UP001182304">
    <property type="component" value="Unassembled WGS sequence"/>
</dbReference>
<reference evidence="1" key="1">
    <citation type="submission" date="2022-07" db="EMBL/GenBank/DDBJ databases">
        <title>Genome-based characterization of novel serogroup A variants of Pasteurella multocida.</title>
        <authorList>
            <person name="Prajapati A."/>
            <person name="Yogisharadhya R."/>
            <person name="Mohanty N."/>
            <person name="Chanda M."/>
            <person name="Mendem S.K."/>
            <person name="Siddaramappa S."/>
            <person name="Shivachandra S.B."/>
        </authorList>
    </citation>
    <scope>NUCLEOTIDE SEQUENCE</scope>
    <source>
        <strain evidence="1">NIVEDIPm19</strain>
    </source>
</reference>
<dbReference type="Proteomes" id="UP001145481">
    <property type="component" value="Unassembled WGS sequence"/>
</dbReference>
<dbReference type="RefSeq" id="WP_256207333.1">
    <property type="nucleotide sequence ID" value="NZ_CP020403.2"/>
</dbReference>
<dbReference type="GeneID" id="77208245"/>
<evidence type="ECO:0000313" key="1">
    <source>
        <dbReference type="EMBL" id="MDA5622202.1"/>
    </source>
</evidence>
<gene>
    <name evidence="1" type="ORF">NM948_01305</name>
    <name evidence="2" type="ORF">NQF69_00795</name>
</gene>
<reference evidence="2" key="2">
    <citation type="submission" date="2022-07" db="EMBL/GenBank/DDBJ databases">
        <title>Sequence of Pasteurella multocoda 17BRD-035.</title>
        <authorList>
            <person name="Roy Chowdhury P."/>
            <person name="Alhamami T."/>
            <person name="Trott D.J."/>
            <person name="Djordvevic S.P."/>
        </authorList>
    </citation>
    <scope>NUCLEOTIDE SEQUENCE</scope>
    <source>
        <strain evidence="2">17BRD-035</strain>
    </source>
</reference>
<comment type="caution">
    <text evidence="1">The sequence shown here is derived from an EMBL/GenBank/DDBJ whole genome shotgun (WGS) entry which is preliminary data.</text>
</comment>
<dbReference type="EMBL" id="JANIEN010000001">
    <property type="protein sequence ID" value="MDT3451310.1"/>
    <property type="molecule type" value="Genomic_DNA"/>
</dbReference>
<accession>A0A9X3ZJN3</accession>
<organism evidence="1 3">
    <name type="scientific">Pasteurella multocida</name>
    <dbReference type="NCBI Taxonomy" id="747"/>
    <lineage>
        <taxon>Bacteria</taxon>
        <taxon>Pseudomonadati</taxon>
        <taxon>Pseudomonadota</taxon>
        <taxon>Gammaproteobacteria</taxon>
        <taxon>Pasteurellales</taxon>
        <taxon>Pasteurellaceae</taxon>
        <taxon>Pasteurella</taxon>
    </lineage>
</organism>
<dbReference type="EMBL" id="JANJHC010000002">
    <property type="protein sequence ID" value="MDA5622202.1"/>
    <property type="molecule type" value="Genomic_DNA"/>
</dbReference>
<sequence>MMTNIIKVGVIVAFLAALVVFDRSEQKAALHTEATVSAQVKHA</sequence>